<accession>E0NDY4</accession>
<keyword evidence="2" id="KW-1185">Reference proteome</keyword>
<dbReference type="EMBL" id="AEEG01000002">
    <property type="protein sequence ID" value="EFL96455.1"/>
    <property type="molecule type" value="Genomic_DNA"/>
</dbReference>
<name>E0NDY4_PEDAC</name>
<reference evidence="1" key="1">
    <citation type="submission" date="2010-07" db="EMBL/GenBank/DDBJ databases">
        <authorList>
            <person name="Muzny D."/>
            <person name="Qin X."/>
            <person name="Deng J."/>
            <person name="Jiang H."/>
            <person name="Liu Y."/>
            <person name="Qu J."/>
            <person name="Song X.-Z."/>
            <person name="Zhang L."/>
            <person name="Thornton R."/>
            <person name="Coyle M."/>
            <person name="Francisco L."/>
            <person name="Jackson L."/>
            <person name="Javaid M."/>
            <person name="Korchina V."/>
            <person name="Kovar C."/>
            <person name="Mata R."/>
            <person name="Mathew T."/>
            <person name="Ngo R."/>
            <person name="Nguyen L."/>
            <person name="Nguyen N."/>
            <person name="Okwuonu G."/>
            <person name="Ongeri F."/>
            <person name="Pham C."/>
            <person name="Simmons D."/>
            <person name="Wilczek-Boney K."/>
            <person name="Hale W."/>
            <person name="Jakkamsetti A."/>
            <person name="Pham P."/>
            <person name="Ruth R."/>
            <person name="San Lucas F."/>
            <person name="Warren J."/>
            <person name="Zhang J."/>
            <person name="Zhao Z."/>
            <person name="Zhou C."/>
            <person name="Zhu D."/>
            <person name="Lee S."/>
            <person name="Bess C."/>
            <person name="Blankenburg K."/>
            <person name="Forbes L."/>
            <person name="Fu Q."/>
            <person name="Gubbala S."/>
            <person name="Hirani K."/>
            <person name="Jayaseelan J.C."/>
            <person name="Lara F."/>
            <person name="Munidasa M."/>
            <person name="Palculict T."/>
            <person name="Patil S."/>
            <person name="Pu L.-L."/>
            <person name="Saada N."/>
            <person name="Tang L."/>
            <person name="Weissenberger G."/>
            <person name="Zhu Y."/>
            <person name="Hemphill L."/>
            <person name="Shang Y."/>
            <person name="Youmans B."/>
            <person name="Ayvaz T."/>
            <person name="Ross M."/>
            <person name="Santibanez J."/>
            <person name="Aqrawi P."/>
            <person name="Gross S."/>
            <person name="Joshi V."/>
            <person name="Fowler G."/>
            <person name="Nazareth L."/>
            <person name="Reid J."/>
            <person name="Worley K."/>
            <person name="Petrosino J."/>
            <person name="Highlander S."/>
            <person name="Gibbs R."/>
        </authorList>
    </citation>
    <scope>NUCLEOTIDE SEQUENCE [LARGE SCALE GENOMIC DNA]</scope>
    <source>
        <strain evidence="1">DSM 20284</strain>
    </source>
</reference>
<proteinExistence type="predicted"/>
<evidence type="ECO:0000313" key="2">
    <source>
        <dbReference type="Proteomes" id="UP000004470"/>
    </source>
</evidence>
<evidence type="ECO:0000313" key="1">
    <source>
        <dbReference type="EMBL" id="EFL96455.1"/>
    </source>
</evidence>
<comment type="caution">
    <text evidence="1">The sequence shown here is derived from an EMBL/GenBank/DDBJ whole genome shotgun (WGS) entry which is preliminary data.</text>
</comment>
<dbReference type="HOGENOM" id="CLU_2918571_0_0_9"/>
<dbReference type="AlphaFoldDB" id="E0NDY4"/>
<gene>
    <name evidence="1" type="ORF">HMPREF0623_0506</name>
</gene>
<organism evidence="1 2">
    <name type="scientific">Pediococcus acidilactici DSM 20284</name>
    <dbReference type="NCBI Taxonomy" id="862514"/>
    <lineage>
        <taxon>Bacteria</taxon>
        <taxon>Bacillati</taxon>
        <taxon>Bacillota</taxon>
        <taxon>Bacilli</taxon>
        <taxon>Lactobacillales</taxon>
        <taxon>Lactobacillaceae</taxon>
        <taxon>Pediococcus</taxon>
        <taxon>Pediococcus acidilactici group</taxon>
    </lineage>
</organism>
<sequence length="61" mass="7338">MLFLMQKAQKSLSQQTLCDIFQVEIITDYCFTVFDFSKMTKHLVLINKIQEVKYTWQTKQN</sequence>
<protein>
    <submittedName>
        <fullName evidence="1">Uncharacterized protein</fullName>
    </submittedName>
</protein>
<dbReference type="Proteomes" id="UP000004470">
    <property type="component" value="Unassembled WGS sequence"/>
</dbReference>